<feature type="transmembrane region" description="Helical" evidence="1">
    <location>
        <begin position="168"/>
        <end position="189"/>
    </location>
</feature>
<keyword evidence="1" id="KW-1133">Transmembrane helix</keyword>
<name>A0A2S7KAB3_9PROT</name>
<proteinExistence type="predicted"/>
<feature type="transmembrane region" description="Helical" evidence="1">
    <location>
        <begin position="378"/>
        <end position="399"/>
    </location>
</feature>
<sequence>MAGPDMPAAKTLLTYLAPAAFLAGMAHLAWLAGAHWTSSADDFRLLWLAGDFWTAGGNPYTEEFAQTAAAQFAGIENALWLAGPNWFPIAAIFSLFDPATAGRAWFFFNAAALLGASGLNVATFRKMAAQSTLFGDTEFASLLKSLSPLTLFLLHAGFITTTEAVSGAFVLGAASPLVYFGASLLLYGAAAKHDLAGAGGVALLMLQPSIGLILIAGLGLSAYGRRALILGAIFSFLMAVPVLAVTPGVDIAAALISGAGQTPSGSAEAAAGLRALLSAAGAPDLGAMFYFLLALAAVSTAGLAGRKRARALKPVDNLMIAASAALAVAPLHAPNFVLVGVLLFYAAALRPPLGAGLIAAAFLSWRGGDLPGFGLVDASVYASLGATAMFALLIGAGFFSPAPAPVRRPAPSLGDNVVLWSAFIKKRRNA</sequence>
<dbReference type="Proteomes" id="UP000239504">
    <property type="component" value="Unassembled WGS sequence"/>
</dbReference>
<dbReference type="EMBL" id="PJCH01000001">
    <property type="protein sequence ID" value="PQA89442.1"/>
    <property type="molecule type" value="Genomic_DNA"/>
</dbReference>
<accession>A0A2S7KAB3</accession>
<evidence type="ECO:0000256" key="1">
    <source>
        <dbReference type="SAM" id="Phobius"/>
    </source>
</evidence>
<keyword evidence="3" id="KW-1185">Reference proteome</keyword>
<gene>
    <name evidence="2" type="ORF">CW354_00795</name>
</gene>
<feature type="transmembrane region" description="Helical" evidence="1">
    <location>
        <begin position="195"/>
        <end position="220"/>
    </location>
</feature>
<feature type="transmembrane region" description="Helical" evidence="1">
    <location>
        <begin position="318"/>
        <end position="347"/>
    </location>
</feature>
<comment type="caution">
    <text evidence="2">The sequence shown here is derived from an EMBL/GenBank/DDBJ whole genome shotgun (WGS) entry which is preliminary data.</text>
</comment>
<feature type="transmembrane region" description="Helical" evidence="1">
    <location>
        <begin position="103"/>
        <end position="122"/>
    </location>
</feature>
<evidence type="ECO:0008006" key="4">
    <source>
        <dbReference type="Google" id="ProtNLM"/>
    </source>
</evidence>
<protein>
    <recommendedName>
        <fullName evidence="4">DUF2029 domain-containing protein</fullName>
    </recommendedName>
</protein>
<keyword evidence="1" id="KW-0472">Membrane</keyword>
<evidence type="ECO:0000313" key="3">
    <source>
        <dbReference type="Proteomes" id="UP000239504"/>
    </source>
</evidence>
<keyword evidence="1" id="KW-0812">Transmembrane</keyword>
<evidence type="ECO:0000313" key="2">
    <source>
        <dbReference type="EMBL" id="PQA89442.1"/>
    </source>
</evidence>
<feature type="transmembrane region" description="Helical" evidence="1">
    <location>
        <begin position="287"/>
        <end position="306"/>
    </location>
</feature>
<feature type="transmembrane region" description="Helical" evidence="1">
    <location>
        <begin position="227"/>
        <end position="245"/>
    </location>
</feature>
<dbReference type="AlphaFoldDB" id="A0A2S7KAB3"/>
<organism evidence="2 3">
    <name type="scientific">Hyphococcus luteus</name>
    <dbReference type="NCBI Taxonomy" id="2058213"/>
    <lineage>
        <taxon>Bacteria</taxon>
        <taxon>Pseudomonadati</taxon>
        <taxon>Pseudomonadota</taxon>
        <taxon>Alphaproteobacteria</taxon>
        <taxon>Parvularculales</taxon>
        <taxon>Parvularculaceae</taxon>
        <taxon>Hyphococcus</taxon>
    </lineage>
</organism>
<reference evidence="2 3" key="1">
    <citation type="submission" date="2017-12" db="EMBL/GenBank/DDBJ databases">
        <authorList>
            <person name="Hurst M.R.H."/>
        </authorList>
    </citation>
    <scope>NUCLEOTIDE SEQUENCE [LARGE SCALE GENOMIC DNA]</scope>
    <source>
        <strain evidence="2 3">SY-3-19</strain>
    </source>
</reference>